<keyword evidence="4" id="KW-0186">Copper</keyword>
<dbReference type="PROSITE" id="PS00080">
    <property type="entry name" value="MULTICOPPER_OXIDASE2"/>
    <property type="match status" value="1"/>
</dbReference>
<evidence type="ECO:0000259" key="7">
    <source>
        <dbReference type="Pfam" id="PF00394"/>
    </source>
</evidence>
<dbReference type="KEGG" id="ssl:SS1G_07638"/>
<evidence type="ECO:0000256" key="3">
    <source>
        <dbReference type="ARBA" id="ARBA00023002"/>
    </source>
</evidence>
<keyword evidence="2" id="KW-0479">Metal-binding</keyword>
<dbReference type="InParanoid" id="A7EQN6"/>
<comment type="similarity">
    <text evidence="1">Belongs to the multicopper oxidase family.</text>
</comment>
<dbReference type="Pfam" id="PF00394">
    <property type="entry name" value="Cu-oxidase"/>
    <property type="match status" value="1"/>
</dbReference>
<dbReference type="GO" id="GO:0016491">
    <property type="term" value="F:oxidoreductase activity"/>
    <property type="evidence" value="ECO:0000318"/>
    <property type="project" value="GO_Central"/>
</dbReference>
<reference evidence="11" key="1">
    <citation type="journal article" date="2011" name="PLoS Genet.">
        <title>Genomic analysis of the necrotrophic fungal pathogens Sclerotinia sclerotiorum and Botrytis cinerea.</title>
        <authorList>
            <person name="Amselem J."/>
            <person name="Cuomo C.A."/>
            <person name="van Kan J.A."/>
            <person name="Viaud M."/>
            <person name="Benito E.P."/>
            <person name="Couloux A."/>
            <person name="Coutinho P.M."/>
            <person name="de Vries R.P."/>
            <person name="Dyer P.S."/>
            <person name="Fillinger S."/>
            <person name="Fournier E."/>
            <person name="Gout L."/>
            <person name="Hahn M."/>
            <person name="Kohn L."/>
            <person name="Lapalu N."/>
            <person name="Plummer K.M."/>
            <person name="Pradier J.M."/>
            <person name="Quevillon E."/>
            <person name="Sharon A."/>
            <person name="Simon A."/>
            <person name="ten Have A."/>
            <person name="Tudzynski B."/>
            <person name="Tudzynski P."/>
            <person name="Wincker P."/>
            <person name="Andrew M."/>
            <person name="Anthouard V."/>
            <person name="Beever R.E."/>
            <person name="Beffa R."/>
            <person name="Benoit I."/>
            <person name="Bouzid O."/>
            <person name="Brault B."/>
            <person name="Chen Z."/>
            <person name="Choquer M."/>
            <person name="Collemare J."/>
            <person name="Cotton P."/>
            <person name="Danchin E.G."/>
            <person name="Da Silva C."/>
            <person name="Gautier A."/>
            <person name="Giraud C."/>
            <person name="Giraud T."/>
            <person name="Gonzalez C."/>
            <person name="Grossetete S."/>
            <person name="Guldener U."/>
            <person name="Henrissat B."/>
            <person name="Howlett B.J."/>
            <person name="Kodira C."/>
            <person name="Kretschmer M."/>
            <person name="Lappartient A."/>
            <person name="Leroch M."/>
            <person name="Levis C."/>
            <person name="Mauceli E."/>
            <person name="Neuveglise C."/>
            <person name="Oeser B."/>
            <person name="Pearson M."/>
            <person name="Poulain J."/>
            <person name="Poussereau N."/>
            <person name="Quesneville H."/>
            <person name="Rascle C."/>
            <person name="Schumacher J."/>
            <person name="Segurens B."/>
            <person name="Sexton A."/>
            <person name="Silva E."/>
            <person name="Sirven C."/>
            <person name="Soanes D.M."/>
            <person name="Talbot N.J."/>
            <person name="Templeton M."/>
            <person name="Yandava C."/>
            <person name="Yarden O."/>
            <person name="Zeng Q."/>
            <person name="Rollins J.A."/>
            <person name="Lebrun M.H."/>
            <person name="Dickman M."/>
        </authorList>
    </citation>
    <scope>NUCLEOTIDE SEQUENCE [LARGE SCALE GENOMIC DNA]</scope>
    <source>
        <strain evidence="11">ATCC 18683 / 1980 / Ss-1</strain>
    </source>
</reference>
<evidence type="ECO:0000313" key="11">
    <source>
        <dbReference type="Proteomes" id="UP000001312"/>
    </source>
</evidence>
<sequence>MSVYTDEQSFGAGETLADVEMERREDDYGDQEGLFPGEKDNLSANQSSRSSDTLDDVEMQRREDDYGDQEGLLSGEKDKPSQEVEVKKIWRLTNFSWIIISFLAVIGATVTMMKIAWAFIPNDSTIIDYSETTPTDFLRTYHWTIEDIEANPDGVFRPMITINSQFPGPMIECNEGDTLIINVDNQGVNATSIHFHGIFQNGTNHMDGTTGITQCPIAPGHKFRYEFNVTGQSGTYYYHGHQAVQIADGVYGPLVIHSKKEKTLQPISYATDRVVMLQDYYHELSSGLLIENLQPGSESSPIPDGALINGLNSRDCSLLPHRTCDNSTTSLPSFDLIEDSNHRLRFINTGAFAWFQVSLDEHEFAITEVDGTDIMPSYETRMMIGPAQRYSMILNTNQVSTDAFWLRARMVTHCWKEPEKPAHPADEVRAIIRYVSDKDTPRNITSQPTSKNWEEAIEVECRDMNISAYIPTSFEPAPTIADHSYFLRANLERKYWRLERGYFNTSTFRPRIQHPTLHRTIDGFTTNNETFTSMSSINGKEYGWLALRFVADNPGIRAIHCHMMWHGEAGMVMQFVDRLDEVKKWKIPEANQKLCEVDIGELEKGAVPKDEIWFGFEDED</sequence>
<evidence type="ECO:0000256" key="4">
    <source>
        <dbReference type="ARBA" id="ARBA00023008"/>
    </source>
</evidence>
<dbReference type="PANTHER" id="PTHR11709:SF414">
    <property type="entry name" value="ADR239WP"/>
    <property type="match status" value="1"/>
</dbReference>
<evidence type="ECO:0000313" key="10">
    <source>
        <dbReference type="EMBL" id="EDN91778.1"/>
    </source>
</evidence>
<feature type="region of interest" description="Disordered" evidence="5">
    <location>
        <begin position="1"/>
        <end position="59"/>
    </location>
</feature>
<dbReference type="Gene3D" id="2.60.40.420">
    <property type="entry name" value="Cupredoxins - blue copper proteins"/>
    <property type="match status" value="3"/>
</dbReference>
<dbReference type="InterPro" id="IPR011706">
    <property type="entry name" value="Cu-oxidase_C"/>
</dbReference>
<dbReference type="Pfam" id="PF07732">
    <property type="entry name" value="Cu-oxidase_3"/>
    <property type="match status" value="1"/>
</dbReference>
<dbReference type="InterPro" id="IPR045087">
    <property type="entry name" value="Cu-oxidase_fam"/>
</dbReference>
<evidence type="ECO:0000256" key="2">
    <source>
        <dbReference type="ARBA" id="ARBA00022723"/>
    </source>
</evidence>
<feature type="domain" description="Plastocyanin-like" evidence="7">
    <location>
        <begin position="272"/>
        <end position="414"/>
    </location>
</feature>
<dbReference type="EMBL" id="CH476630">
    <property type="protein sequence ID" value="EDN91778.1"/>
    <property type="molecule type" value="Genomic_DNA"/>
</dbReference>
<dbReference type="RefSeq" id="XP_001591014.1">
    <property type="nucleotide sequence ID" value="XM_001590964.1"/>
</dbReference>
<keyword evidence="6" id="KW-0812">Transmembrane</keyword>
<evidence type="ECO:0000259" key="9">
    <source>
        <dbReference type="Pfam" id="PF07732"/>
    </source>
</evidence>
<gene>
    <name evidence="10" type="ORF">SS1G_07638</name>
</gene>
<evidence type="ECO:0000256" key="1">
    <source>
        <dbReference type="ARBA" id="ARBA00010609"/>
    </source>
</evidence>
<keyword evidence="6" id="KW-1133">Transmembrane helix</keyword>
<dbReference type="FunFam" id="2.60.40.420:FF:000071">
    <property type="entry name" value="Conidial pigment biosynthesis oxidase Abr1/brown 1"/>
    <property type="match status" value="1"/>
</dbReference>
<keyword evidence="6" id="KW-0472">Membrane</keyword>
<dbReference type="Proteomes" id="UP000001312">
    <property type="component" value="Unassembled WGS sequence"/>
</dbReference>
<keyword evidence="11" id="KW-1185">Reference proteome</keyword>
<proteinExistence type="inferred from homology"/>
<dbReference type="STRING" id="665079.A7EQN6"/>
<feature type="compositionally biased region" description="Polar residues" evidence="5">
    <location>
        <begin position="42"/>
        <end position="51"/>
    </location>
</feature>
<dbReference type="PANTHER" id="PTHR11709">
    <property type="entry name" value="MULTI-COPPER OXIDASE"/>
    <property type="match status" value="1"/>
</dbReference>
<dbReference type="InterPro" id="IPR002355">
    <property type="entry name" value="Cu_oxidase_Cu_BS"/>
</dbReference>
<protein>
    <recommendedName>
        <fullName evidence="12">Multicopper oxidase</fullName>
    </recommendedName>
</protein>
<dbReference type="Pfam" id="PF07731">
    <property type="entry name" value="Cu-oxidase_2"/>
    <property type="match status" value="1"/>
</dbReference>
<evidence type="ECO:0008006" key="12">
    <source>
        <dbReference type="Google" id="ProtNLM"/>
    </source>
</evidence>
<evidence type="ECO:0000256" key="6">
    <source>
        <dbReference type="SAM" id="Phobius"/>
    </source>
</evidence>
<dbReference type="SUPFAM" id="SSF49503">
    <property type="entry name" value="Cupredoxins"/>
    <property type="match status" value="3"/>
</dbReference>
<feature type="domain" description="Plastocyanin-like" evidence="8">
    <location>
        <begin position="541"/>
        <end position="578"/>
    </location>
</feature>
<dbReference type="InterPro" id="IPR001117">
    <property type="entry name" value="Cu-oxidase_2nd"/>
</dbReference>
<feature type="transmembrane region" description="Helical" evidence="6">
    <location>
        <begin position="97"/>
        <end position="120"/>
    </location>
</feature>
<dbReference type="OMA" id="DERCIVL"/>
<evidence type="ECO:0000259" key="8">
    <source>
        <dbReference type="Pfam" id="PF07731"/>
    </source>
</evidence>
<dbReference type="GeneID" id="5487558"/>
<name>A7EQN6_SCLS1</name>
<feature type="domain" description="Plastocyanin-like" evidence="9">
    <location>
        <begin position="145"/>
        <end position="260"/>
    </location>
</feature>
<accession>A7EQN6</accession>
<dbReference type="InterPro" id="IPR011707">
    <property type="entry name" value="Cu-oxidase-like_N"/>
</dbReference>
<evidence type="ECO:0000256" key="5">
    <source>
        <dbReference type="SAM" id="MobiDB-lite"/>
    </source>
</evidence>
<dbReference type="AlphaFoldDB" id="A7EQN6"/>
<keyword evidence="3" id="KW-0560">Oxidoreductase</keyword>
<dbReference type="InterPro" id="IPR008972">
    <property type="entry name" value="Cupredoxin"/>
</dbReference>
<dbReference type="GO" id="GO:0005507">
    <property type="term" value="F:copper ion binding"/>
    <property type="evidence" value="ECO:0007669"/>
    <property type="project" value="InterPro"/>
</dbReference>
<organism evidence="10 11">
    <name type="scientific">Sclerotinia sclerotiorum (strain ATCC 18683 / 1980 / Ss-1)</name>
    <name type="common">White mold</name>
    <name type="synonym">Whetzelinia sclerotiorum</name>
    <dbReference type="NCBI Taxonomy" id="665079"/>
    <lineage>
        <taxon>Eukaryota</taxon>
        <taxon>Fungi</taxon>
        <taxon>Dikarya</taxon>
        <taxon>Ascomycota</taxon>
        <taxon>Pezizomycotina</taxon>
        <taxon>Leotiomycetes</taxon>
        <taxon>Helotiales</taxon>
        <taxon>Sclerotiniaceae</taxon>
        <taxon>Sclerotinia</taxon>
    </lineage>
</organism>
<dbReference type="CDD" id="cd13857">
    <property type="entry name" value="CuRO_1_Diphenol_Ox"/>
    <property type="match status" value="1"/>
</dbReference>